<dbReference type="Gene3D" id="4.10.1110.10">
    <property type="entry name" value="AN1-like Zinc finger"/>
    <property type="match status" value="1"/>
</dbReference>
<evidence type="ECO:0000313" key="8">
    <source>
        <dbReference type="Proteomes" id="UP000664859"/>
    </source>
</evidence>
<organism evidence="7 8">
    <name type="scientific">Tribonema minus</name>
    <dbReference type="NCBI Taxonomy" id="303371"/>
    <lineage>
        <taxon>Eukaryota</taxon>
        <taxon>Sar</taxon>
        <taxon>Stramenopiles</taxon>
        <taxon>Ochrophyta</taxon>
        <taxon>PX clade</taxon>
        <taxon>Xanthophyceae</taxon>
        <taxon>Tribonematales</taxon>
        <taxon>Tribonemataceae</taxon>
        <taxon>Tribonema</taxon>
    </lineage>
</organism>
<feature type="region of interest" description="Disordered" evidence="5">
    <location>
        <begin position="1"/>
        <end position="37"/>
    </location>
</feature>
<evidence type="ECO:0000259" key="6">
    <source>
        <dbReference type="PROSITE" id="PS51039"/>
    </source>
</evidence>
<gene>
    <name evidence="7" type="ORF">JKP88DRAFT_232870</name>
</gene>
<keyword evidence="2 4" id="KW-0863">Zinc-finger</keyword>
<dbReference type="AlphaFoldDB" id="A0A836CLQ8"/>
<keyword evidence="8" id="KW-1185">Reference proteome</keyword>
<evidence type="ECO:0000256" key="4">
    <source>
        <dbReference type="PROSITE-ProRule" id="PRU00449"/>
    </source>
</evidence>
<keyword evidence="1" id="KW-0479">Metal-binding</keyword>
<protein>
    <recommendedName>
        <fullName evidence="6">AN1-type domain-containing protein</fullName>
    </recommendedName>
</protein>
<evidence type="ECO:0000313" key="7">
    <source>
        <dbReference type="EMBL" id="KAG5189923.1"/>
    </source>
</evidence>
<dbReference type="GO" id="GO:0008270">
    <property type="term" value="F:zinc ion binding"/>
    <property type="evidence" value="ECO:0007669"/>
    <property type="project" value="UniProtKB-KW"/>
</dbReference>
<dbReference type="EMBL" id="JAFCMP010000043">
    <property type="protein sequence ID" value="KAG5189923.1"/>
    <property type="molecule type" value="Genomic_DNA"/>
</dbReference>
<evidence type="ECO:0000256" key="5">
    <source>
        <dbReference type="SAM" id="MobiDB-lite"/>
    </source>
</evidence>
<name>A0A836CLQ8_9STRA</name>
<keyword evidence="3" id="KW-0862">Zinc</keyword>
<dbReference type="SMART" id="SM00154">
    <property type="entry name" value="ZnF_AN1"/>
    <property type="match status" value="1"/>
</dbReference>
<dbReference type="Proteomes" id="UP000664859">
    <property type="component" value="Unassembled WGS sequence"/>
</dbReference>
<feature type="domain" description="AN1-type" evidence="6">
    <location>
        <begin position="86"/>
        <end position="132"/>
    </location>
</feature>
<dbReference type="OrthoDB" id="428577at2759"/>
<evidence type="ECO:0000256" key="2">
    <source>
        <dbReference type="ARBA" id="ARBA00022771"/>
    </source>
</evidence>
<accession>A0A836CLQ8</accession>
<proteinExistence type="predicted"/>
<dbReference type="SUPFAM" id="SSF118310">
    <property type="entry name" value="AN1-like Zinc finger"/>
    <property type="match status" value="1"/>
</dbReference>
<dbReference type="PANTHER" id="PTHR10634">
    <property type="entry name" value="AN1-TYPE ZINC FINGER PROTEIN"/>
    <property type="match status" value="1"/>
</dbReference>
<dbReference type="InterPro" id="IPR000058">
    <property type="entry name" value="Znf_AN1"/>
</dbReference>
<reference evidence="7" key="1">
    <citation type="submission" date="2021-02" db="EMBL/GenBank/DDBJ databases">
        <title>First Annotated Genome of the Yellow-green Alga Tribonema minus.</title>
        <authorList>
            <person name="Mahan K.M."/>
        </authorList>
    </citation>
    <scope>NUCLEOTIDE SEQUENCE</scope>
    <source>
        <strain evidence="7">UTEX B ZZ1240</strain>
    </source>
</reference>
<feature type="compositionally biased region" description="Basic and acidic residues" evidence="5">
    <location>
        <begin position="1"/>
        <end position="11"/>
    </location>
</feature>
<dbReference type="PROSITE" id="PS51039">
    <property type="entry name" value="ZF_AN1"/>
    <property type="match status" value="1"/>
</dbReference>
<sequence length="152" mass="15516">MLSESEHEAQRAEAAQTLVSMDTSATPVKGEASGVDEAGGAAAAEGGVLLEGPAAPAPGALEEGAQASLAAAAAAEAEAEAAPPVQKSRTRCFKCNKKVGLTGIECRCKLVFCGLHRYPESHDCGFDFKASDRLALEKVVLGGGAFSKVDRL</sequence>
<evidence type="ECO:0000256" key="3">
    <source>
        <dbReference type="ARBA" id="ARBA00022833"/>
    </source>
</evidence>
<evidence type="ECO:0000256" key="1">
    <source>
        <dbReference type="ARBA" id="ARBA00022723"/>
    </source>
</evidence>
<comment type="caution">
    <text evidence="7">The sequence shown here is derived from an EMBL/GenBank/DDBJ whole genome shotgun (WGS) entry which is preliminary data.</text>
</comment>
<dbReference type="InterPro" id="IPR050652">
    <property type="entry name" value="AN1_A20_ZnFinger"/>
</dbReference>
<dbReference type="InterPro" id="IPR035896">
    <property type="entry name" value="AN1-like_Znf"/>
</dbReference>
<dbReference type="Pfam" id="PF01428">
    <property type="entry name" value="zf-AN1"/>
    <property type="match status" value="1"/>
</dbReference>
<feature type="compositionally biased region" description="Polar residues" evidence="5">
    <location>
        <begin position="17"/>
        <end position="26"/>
    </location>
</feature>